<organism evidence="1 2">
    <name type="scientific">Sclerotinia sclerotiorum (strain ATCC 18683 / 1980 / Ss-1)</name>
    <name type="common">White mold</name>
    <name type="synonym">Whetzelinia sclerotiorum</name>
    <dbReference type="NCBI Taxonomy" id="665079"/>
    <lineage>
        <taxon>Eukaryota</taxon>
        <taxon>Fungi</taxon>
        <taxon>Dikarya</taxon>
        <taxon>Ascomycota</taxon>
        <taxon>Pezizomycotina</taxon>
        <taxon>Leotiomycetes</taxon>
        <taxon>Helotiales</taxon>
        <taxon>Sclerotiniaceae</taxon>
        <taxon>Sclerotinia</taxon>
    </lineage>
</organism>
<gene>
    <name evidence="1" type="ORF">sscle_13g095520</name>
</gene>
<dbReference type="OrthoDB" id="4733511at2759"/>
<dbReference type="VEuPathDB" id="FungiDB:sscle_13g095520"/>
<protein>
    <submittedName>
        <fullName evidence="1">Uncharacterized protein</fullName>
    </submittedName>
</protein>
<dbReference type="Proteomes" id="UP000177798">
    <property type="component" value="Chromosome 13"/>
</dbReference>
<proteinExistence type="predicted"/>
<accession>A0A1D9QIZ9</accession>
<evidence type="ECO:0000313" key="1">
    <source>
        <dbReference type="EMBL" id="APA14782.1"/>
    </source>
</evidence>
<evidence type="ECO:0000313" key="2">
    <source>
        <dbReference type="Proteomes" id="UP000177798"/>
    </source>
</evidence>
<name>A0A1D9QIZ9_SCLS1</name>
<dbReference type="EMBL" id="CP017826">
    <property type="protein sequence ID" value="APA14782.1"/>
    <property type="molecule type" value="Genomic_DNA"/>
</dbReference>
<sequence>MPFNYYGLELKHRVNNERIKQQRATQKAISRWFDSHPSANAPDIYQPEWRERIASWQISTRHKPCPPPADIIDDYDLWLLELTFSNLNKAVCKDSDAVVKWRELIPFLKARIVEQKWQDSLKGLKRRILDRKISSEELVGRLYEIRCSVDKVDETLAELKENFLGDPTDEVLGYLLDNITRAVR</sequence>
<reference evidence="2" key="1">
    <citation type="journal article" date="2017" name="Genome Biol. Evol.">
        <title>The complete genome sequence of the phytopathogenic fungus Sclerotinia sclerotiorum reveals insights into the genome architecture of broad host range pathogens.</title>
        <authorList>
            <person name="Derbyshire M."/>
            <person name="Denton-Giles M."/>
            <person name="Hegedus D."/>
            <person name="Seifbarghy S."/>
            <person name="Rollins J."/>
            <person name="van Kan J."/>
            <person name="Seidl M.F."/>
            <person name="Faino L."/>
            <person name="Mbengue M."/>
            <person name="Navaud O."/>
            <person name="Raffaele S."/>
            <person name="Hammond-Kosack K."/>
            <person name="Heard S."/>
            <person name="Oliver R."/>
        </authorList>
    </citation>
    <scope>NUCLEOTIDE SEQUENCE [LARGE SCALE GENOMIC DNA]</scope>
    <source>
        <strain evidence="2">ATCC 18683 / 1980 / Ss-1</strain>
    </source>
</reference>
<dbReference type="AlphaFoldDB" id="A0A1D9QIZ9"/>